<gene>
    <name evidence="5" type="ORF">BFL28_13695</name>
</gene>
<organism evidence="5 6">
    <name type="scientific">Sphingomonas turrisvirgatae</name>
    <dbReference type="NCBI Taxonomy" id="1888892"/>
    <lineage>
        <taxon>Bacteria</taxon>
        <taxon>Pseudomonadati</taxon>
        <taxon>Pseudomonadota</taxon>
        <taxon>Alphaproteobacteria</taxon>
        <taxon>Sphingomonadales</taxon>
        <taxon>Sphingomonadaceae</taxon>
        <taxon>Sphingomonas</taxon>
    </lineage>
</organism>
<dbReference type="Pfam" id="PF00440">
    <property type="entry name" value="TetR_N"/>
    <property type="match status" value="1"/>
</dbReference>
<reference evidence="5 6" key="1">
    <citation type="submission" date="2016-08" db="EMBL/GenBank/DDBJ databases">
        <title>Draft genome of the agarase producing Sphingomonas sp. MCT13.</title>
        <authorList>
            <person name="D'Andrea M.M."/>
            <person name="Rossolini G.M."/>
            <person name="Thaller M.C."/>
        </authorList>
    </citation>
    <scope>NUCLEOTIDE SEQUENCE [LARGE SCALE GENOMIC DNA]</scope>
    <source>
        <strain evidence="5 6">MCT13</strain>
    </source>
</reference>
<evidence type="ECO:0000313" key="6">
    <source>
        <dbReference type="Proteomes" id="UP000094487"/>
    </source>
</evidence>
<dbReference type="InterPro" id="IPR001647">
    <property type="entry name" value="HTH_TetR"/>
</dbReference>
<name>A0A1E3LXD6_9SPHN</name>
<evidence type="ECO:0000256" key="3">
    <source>
        <dbReference type="SAM" id="MobiDB-lite"/>
    </source>
</evidence>
<feature type="compositionally biased region" description="Polar residues" evidence="3">
    <location>
        <begin position="7"/>
        <end position="16"/>
    </location>
</feature>
<dbReference type="AlphaFoldDB" id="A0A1E3LXD6"/>
<dbReference type="PROSITE" id="PS50977">
    <property type="entry name" value="HTH_TETR_2"/>
    <property type="match status" value="1"/>
</dbReference>
<dbReference type="InterPro" id="IPR009057">
    <property type="entry name" value="Homeodomain-like_sf"/>
</dbReference>
<keyword evidence="1 2" id="KW-0238">DNA-binding</keyword>
<dbReference type="Gene3D" id="1.10.10.60">
    <property type="entry name" value="Homeodomain-like"/>
    <property type="match status" value="1"/>
</dbReference>
<evidence type="ECO:0000259" key="4">
    <source>
        <dbReference type="PROSITE" id="PS50977"/>
    </source>
</evidence>
<accession>A0A1E3LXD6</accession>
<feature type="region of interest" description="Disordered" evidence="3">
    <location>
        <begin position="1"/>
        <end position="25"/>
    </location>
</feature>
<feature type="DNA-binding region" description="H-T-H motif" evidence="2">
    <location>
        <begin position="45"/>
        <end position="64"/>
    </location>
</feature>
<feature type="domain" description="HTH tetR-type" evidence="4">
    <location>
        <begin position="24"/>
        <end position="82"/>
    </location>
</feature>
<dbReference type="RefSeq" id="WP_079246986.1">
    <property type="nucleotide sequence ID" value="NZ_MDDS01000014.1"/>
</dbReference>
<protein>
    <recommendedName>
        <fullName evidence="4">HTH tetR-type domain-containing protein</fullName>
    </recommendedName>
</protein>
<proteinExistence type="predicted"/>
<evidence type="ECO:0000313" key="5">
    <source>
        <dbReference type="EMBL" id="ODP38431.1"/>
    </source>
</evidence>
<dbReference type="Gene3D" id="1.10.357.10">
    <property type="entry name" value="Tetracycline Repressor, domain 2"/>
    <property type="match status" value="1"/>
</dbReference>
<comment type="caution">
    <text evidence="5">The sequence shown here is derived from an EMBL/GenBank/DDBJ whole genome shotgun (WGS) entry which is preliminary data.</text>
</comment>
<evidence type="ECO:0000256" key="1">
    <source>
        <dbReference type="ARBA" id="ARBA00023125"/>
    </source>
</evidence>
<dbReference type="OrthoDB" id="4265761at2"/>
<dbReference type="GO" id="GO:0003677">
    <property type="term" value="F:DNA binding"/>
    <property type="evidence" value="ECO:0007669"/>
    <property type="project" value="UniProtKB-UniRule"/>
</dbReference>
<keyword evidence="6" id="KW-1185">Reference proteome</keyword>
<dbReference type="Proteomes" id="UP000094487">
    <property type="component" value="Unassembled WGS sequence"/>
</dbReference>
<dbReference type="SUPFAM" id="SSF46689">
    <property type="entry name" value="Homeodomain-like"/>
    <property type="match status" value="1"/>
</dbReference>
<sequence>MEMPSETDASGTNKSGQALGRKGADTRRRLLDSARELLNRGVKLTAAAISREAGVSAPTFYLYFENIPDIQLSLSDEAGEDMAEILGILELPWLPSTVSLRSEQLVRAFYAHWDRNRPILSTRNHQSDLGNSDFNHSRRRAAMPIINALSQRICEAQGSSRVSDRDALARSVIVYAAMERLAARGSARTLQPGDLSDEELIRAEAHVLALLFRTAPEHATD</sequence>
<dbReference type="EMBL" id="MDDS01000014">
    <property type="protein sequence ID" value="ODP38431.1"/>
    <property type="molecule type" value="Genomic_DNA"/>
</dbReference>
<dbReference type="STRING" id="1888892.BFL28_13695"/>
<evidence type="ECO:0000256" key="2">
    <source>
        <dbReference type="PROSITE-ProRule" id="PRU00335"/>
    </source>
</evidence>